<dbReference type="CDD" id="cd01672">
    <property type="entry name" value="TMPK"/>
    <property type="match status" value="1"/>
</dbReference>
<dbReference type="InterPro" id="IPR018094">
    <property type="entry name" value="Thymidylate_kinase"/>
</dbReference>
<organism evidence="11 12">
    <name type="scientific">Funneliformis mosseae</name>
    <name type="common">Endomycorrhizal fungus</name>
    <name type="synonym">Glomus mosseae</name>
    <dbReference type="NCBI Taxonomy" id="27381"/>
    <lineage>
        <taxon>Eukaryota</taxon>
        <taxon>Fungi</taxon>
        <taxon>Fungi incertae sedis</taxon>
        <taxon>Mucoromycota</taxon>
        <taxon>Glomeromycotina</taxon>
        <taxon>Glomeromycetes</taxon>
        <taxon>Glomerales</taxon>
        <taxon>Glomeraceae</taxon>
        <taxon>Funneliformis</taxon>
    </lineage>
</organism>
<feature type="domain" description="Thymidylate kinase-like" evidence="10">
    <location>
        <begin position="22"/>
        <end position="203"/>
    </location>
</feature>
<evidence type="ECO:0000256" key="7">
    <source>
        <dbReference type="ARBA" id="ARBA00022741"/>
    </source>
</evidence>
<dbReference type="InterPro" id="IPR039430">
    <property type="entry name" value="Thymidylate_kin-like_dom"/>
</dbReference>
<keyword evidence="12" id="KW-1185">Reference proteome</keyword>
<keyword evidence="8" id="KW-0418">Kinase</keyword>
<gene>
    <name evidence="11" type="ORF">FMOSSE_LOCUS1195</name>
</gene>
<evidence type="ECO:0000256" key="4">
    <source>
        <dbReference type="ARBA" id="ARBA00017144"/>
    </source>
</evidence>
<keyword evidence="9" id="KW-0067">ATP-binding</keyword>
<evidence type="ECO:0000313" key="12">
    <source>
        <dbReference type="Proteomes" id="UP000789375"/>
    </source>
</evidence>
<evidence type="ECO:0000256" key="9">
    <source>
        <dbReference type="ARBA" id="ARBA00022840"/>
    </source>
</evidence>
<keyword evidence="7" id="KW-0547">Nucleotide-binding</keyword>
<dbReference type="Gene3D" id="3.40.50.300">
    <property type="entry name" value="P-loop containing nucleotide triphosphate hydrolases"/>
    <property type="match status" value="1"/>
</dbReference>
<reference evidence="11" key="1">
    <citation type="submission" date="2021-06" db="EMBL/GenBank/DDBJ databases">
        <authorList>
            <person name="Kallberg Y."/>
            <person name="Tangrot J."/>
            <person name="Rosling A."/>
        </authorList>
    </citation>
    <scope>NUCLEOTIDE SEQUENCE</scope>
    <source>
        <strain evidence="11">87-6 pot B 2015</strain>
    </source>
</reference>
<evidence type="ECO:0000313" key="11">
    <source>
        <dbReference type="EMBL" id="CAG8446257.1"/>
    </source>
</evidence>
<evidence type="ECO:0000259" key="10">
    <source>
        <dbReference type="Pfam" id="PF02223"/>
    </source>
</evidence>
<proteinExistence type="inferred from homology"/>
<keyword evidence="5" id="KW-0808">Transferase</keyword>
<comment type="caution">
    <text evidence="11">The sequence shown here is derived from an EMBL/GenBank/DDBJ whole genome shotgun (WGS) entry which is preliminary data.</text>
</comment>
<dbReference type="FunFam" id="3.40.50.300:FF:000679">
    <property type="entry name" value="Thymidylate kinase"/>
    <property type="match status" value="1"/>
</dbReference>
<evidence type="ECO:0000256" key="5">
    <source>
        <dbReference type="ARBA" id="ARBA00022679"/>
    </source>
</evidence>
<dbReference type="GO" id="GO:0005524">
    <property type="term" value="F:ATP binding"/>
    <property type="evidence" value="ECO:0007669"/>
    <property type="project" value="UniProtKB-KW"/>
</dbReference>
<dbReference type="EMBL" id="CAJVPP010000135">
    <property type="protein sequence ID" value="CAG8446257.1"/>
    <property type="molecule type" value="Genomic_DNA"/>
</dbReference>
<dbReference type="GO" id="GO:0006235">
    <property type="term" value="P:dTTP biosynthetic process"/>
    <property type="evidence" value="ECO:0007669"/>
    <property type="project" value="TreeGrafter"/>
</dbReference>
<protein>
    <recommendedName>
        <fullName evidence="4">Thymidylate kinase</fullName>
        <ecNumber evidence="3">2.7.4.9</ecNumber>
    </recommendedName>
</protein>
<dbReference type="GO" id="GO:0004798">
    <property type="term" value="F:dTMP kinase activity"/>
    <property type="evidence" value="ECO:0007669"/>
    <property type="project" value="UniProtKB-EC"/>
</dbReference>
<dbReference type="GO" id="GO:0004550">
    <property type="term" value="F:nucleoside diphosphate kinase activity"/>
    <property type="evidence" value="ECO:0007669"/>
    <property type="project" value="TreeGrafter"/>
</dbReference>
<evidence type="ECO:0000256" key="3">
    <source>
        <dbReference type="ARBA" id="ARBA00012980"/>
    </source>
</evidence>
<dbReference type="GO" id="GO:0006233">
    <property type="term" value="P:dTDP biosynthetic process"/>
    <property type="evidence" value="ECO:0007669"/>
    <property type="project" value="InterPro"/>
</dbReference>
<dbReference type="PANTHER" id="PTHR10344">
    <property type="entry name" value="THYMIDYLATE KINASE"/>
    <property type="match status" value="1"/>
</dbReference>
<evidence type="ECO:0000256" key="2">
    <source>
        <dbReference type="ARBA" id="ARBA00009776"/>
    </source>
</evidence>
<accession>A0A9N8VCE1</accession>
<dbReference type="Proteomes" id="UP000789375">
    <property type="component" value="Unassembled WGS sequence"/>
</dbReference>
<dbReference type="EC" id="2.7.4.9" evidence="3"/>
<dbReference type="InterPro" id="IPR027417">
    <property type="entry name" value="P-loop_NTPase"/>
</dbReference>
<dbReference type="AlphaFoldDB" id="A0A9N8VCE1"/>
<dbReference type="PANTHER" id="PTHR10344:SF1">
    <property type="entry name" value="THYMIDYLATE KINASE"/>
    <property type="match status" value="1"/>
</dbReference>
<evidence type="ECO:0000256" key="8">
    <source>
        <dbReference type="ARBA" id="ARBA00022777"/>
    </source>
</evidence>
<dbReference type="GO" id="GO:0005634">
    <property type="term" value="C:nucleus"/>
    <property type="evidence" value="ECO:0007669"/>
    <property type="project" value="TreeGrafter"/>
</dbReference>
<dbReference type="GO" id="GO:0005739">
    <property type="term" value="C:mitochondrion"/>
    <property type="evidence" value="ECO:0007669"/>
    <property type="project" value="TreeGrafter"/>
</dbReference>
<sequence>MSKEISISTNTSTYKRGAFILFEGCDRTGKSTQANKLFEYLQIKGHAVKFWKFPDRTTPIGQTINAYLTNNQELDDKAIHLLFSANRWECMPKMKNLLLGGTTIIVDRYAYSGVSYSASKGLDLNWCRCSDIGLLRPDVIIFMDLSTEESEKRGGFGEERYEKKDFQEIVRKTFALLKEKDDDDSLWEVLDAKQSVERLHEQIVEISLDIIENCGQLPLKEGLWEKTT</sequence>
<dbReference type="GO" id="GO:0005829">
    <property type="term" value="C:cytosol"/>
    <property type="evidence" value="ECO:0007669"/>
    <property type="project" value="TreeGrafter"/>
</dbReference>
<dbReference type="SUPFAM" id="SSF52540">
    <property type="entry name" value="P-loop containing nucleoside triphosphate hydrolases"/>
    <property type="match status" value="1"/>
</dbReference>
<evidence type="ECO:0000256" key="1">
    <source>
        <dbReference type="ARBA" id="ARBA00004992"/>
    </source>
</evidence>
<dbReference type="GO" id="GO:0006227">
    <property type="term" value="P:dUDP biosynthetic process"/>
    <property type="evidence" value="ECO:0007669"/>
    <property type="project" value="TreeGrafter"/>
</dbReference>
<name>A0A9N8VCE1_FUNMO</name>
<dbReference type="Pfam" id="PF02223">
    <property type="entry name" value="Thymidylate_kin"/>
    <property type="match status" value="1"/>
</dbReference>
<dbReference type="HAMAP" id="MF_00165">
    <property type="entry name" value="Thymidylate_kinase"/>
    <property type="match status" value="1"/>
</dbReference>
<comment type="pathway">
    <text evidence="1">Pyrimidine metabolism; dTTP biosynthesis.</text>
</comment>
<comment type="similarity">
    <text evidence="2">Belongs to the thymidylate kinase family.</text>
</comment>
<keyword evidence="6" id="KW-0545">Nucleotide biosynthesis</keyword>
<evidence type="ECO:0000256" key="6">
    <source>
        <dbReference type="ARBA" id="ARBA00022727"/>
    </source>
</evidence>
<dbReference type="NCBIfam" id="TIGR00041">
    <property type="entry name" value="DTMP_kinase"/>
    <property type="match status" value="1"/>
</dbReference>